<name>A0A845SH28_9GAMM</name>
<feature type="binding site" evidence="1">
    <location>
        <begin position="7"/>
        <end position="14"/>
    </location>
    <ligand>
        <name>substrate</name>
    </ligand>
</feature>
<dbReference type="AlphaFoldDB" id="A0A845SH28"/>
<dbReference type="RefSeq" id="WP_162365879.1">
    <property type="nucleotide sequence ID" value="NZ_WUBS01000006.1"/>
</dbReference>
<dbReference type="InterPro" id="IPR001345">
    <property type="entry name" value="PG/BPGM_mutase_AS"/>
</dbReference>
<dbReference type="GO" id="GO:0005737">
    <property type="term" value="C:cytoplasm"/>
    <property type="evidence" value="ECO:0007669"/>
    <property type="project" value="TreeGrafter"/>
</dbReference>
<feature type="binding site" evidence="1">
    <location>
        <position position="57"/>
    </location>
    <ligand>
        <name>substrate</name>
    </ligand>
</feature>
<dbReference type="CDD" id="cd07067">
    <property type="entry name" value="HP_PGM_like"/>
    <property type="match status" value="1"/>
</dbReference>
<dbReference type="InterPro" id="IPR050275">
    <property type="entry name" value="PGM_Phosphatase"/>
</dbReference>
<proteinExistence type="predicted"/>
<evidence type="ECO:0000313" key="2">
    <source>
        <dbReference type="EMBL" id="NDL63169.1"/>
    </source>
</evidence>
<dbReference type="PROSITE" id="PS00175">
    <property type="entry name" value="PG_MUTASE"/>
    <property type="match status" value="1"/>
</dbReference>
<comment type="caution">
    <text evidence="2">The sequence shown here is derived from an EMBL/GenBank/DDBJ whole genome shotgun (WGS) entry which is preliminary data.</text>
</comment>
<dbReference type="Proteomes" id="UP000461443">
    <property type="component" value="Unassembled WGS sequence"/>
</dbReference>
<dbReference type="SUPFAM" id="SSF53254">
    <property type="entry name" value="Phosphoglycerate mutase-like"/>
    <property type="match status" value="1"/>
</dbReference>
<dbReference type="EMBL" id="WUBS01000006">
    <property type="protein sequence ID" value="NDL63169.1"/>
    <property type="molecule type" value="Genomic_DNA"/>
</dbReference>
<dbReference type="PIRSF" id="PIRSF000709">
    <property type="entry name" value="6PFK_2-Ptase"/>
    <property type="match status" value="1"/>
</dbReference>
<evidence type="ECO:0000313" key="3">
    <source>
        <dbReference type="Proteomes" id="UP000461443"/>
    </source>
</evidence>
<dbReference type="Gene3D" id="3.40.50.1240">
    <property type="entry name" value="Phosphoglycerate mutase-like"/>
    <property type="match status" value="1"/>
</dbReference>
<dbReference type="InterPro" id="IPR029033">
    <property type="entry name" value="His_PPase_superfam"/>
</dbReference>
<reference evidence="2 3" key="2">
    <citation type="submission" date="2020-02" db="EMBL/GenBank/DDBJ databases">
        <title>The new genus of Enterobacteriales.</title>
        <authorList>
            <person name="Kim I.S."/>
        </authorList>
    </citation>
    <scope>NUCLEOTIDE SEQUENCE [LARGE SCALE GENOMIC DNA]</scope>
    <source>
        <strain evidence="2 3">SAP-6</strain>
    </source>
</reference>
<sequence length="202" mass="22941">MNLYLARHGETRANRDGVYCGVSDLPLTQQGRWQAHRVAWQLADIPFGRVLTSRLRRSRETAAILCPGTAPEAWPEWDEMNFGEWELRHHRDLRAQDPVRYAAWCDDWQHAPPPGGEGFQEFARRVERASARLRGQADDGNILLVAHQGVLGVLLATLLGLPPTAMWHFPFRQDAFTQVRLDHGFCVLNRLNDGGRATMPAR</sequence>
<gene>
    <name evidence="2" type="ORF">GRH90_10465</name>
</gene>
<dbReference type="Pfam" id="PF00300">
    <property type="entry name" value="His_Phos_1"/>
    <property type="match status" value="1"/>
</dbReference>
<dbReference type="InterPro" id="IPR013078">
    <property type="entry name" value="His_Pase_superF_clade-1"/>
</dbReference>
<dbReference type="SMART" id="SM00855">
    <property type="entry name" value="PGAM"/>
    <property type="match status" value="1"/>
</dbReference>
<dbReference type="PANTHER" id="PTHR48100:SF59">
    <property type="entry name" value="ADENOSYLCOBALAMIN_ALPHA-RIBAZOLE PHOSPHATASE"/>
    <property type="match status" value="1"/>
</dbReference>
<protein>
    <submittedName>
        <fullName evidence="2">Alpha-ribazole phosphatase</fullName>
    </submittedName>
</protein>
<dbReference type="GO" id="GO:0016791">
    <property type="term" value="F:phosphatase activity"/>
    <property type="evidence" value="ECO:0007669"/>
    <property type="project" value="TreeGrafter"/>
</dbReference>
<evidence type="ECO:0000256" key="1">
    <source>
        <dbReference type="PIRSR" id="PIRSR613078-2"/>
    </source>
</evidence>
<accession>A0A845SH28</accession>
<reference evidence="2 3" key="1">
    <citation type="submission" date="2019-12" db="EMBL/GenBank/DDBJ databases">
        <authorList>
            <person name="Lee S.D."/>
        </authorList>
    </citation>
    <scope>NUCLEOTIDE SEQUENCE [LARGE SCALE GENOMIC DNA]</scope>
    <source>
        <strain evidence="2 3">SAP-6</strain>
    </source>
</reference>
<dbReference type="PANTHER" id="PTHR48100">
    <property type="entry name" value="BROAD-SPECIFICITY PHOSPHATASE YOR283W-RELATED"/>
    <property type="match status" value="1"/>
</dbReference>
<keyword evidence="3" id="KW-1185">Reference proteome</keyword>
<organism evidence="2 3">
    <name type="scientific">Acerihabitans arboris</name>
    <dbReference type="NCBI Taxonomy" id="2691583"/>
    <lineage>
        <taxon>Bacteria</taxon>
        <taxon>Pseudomonadati</taxon>
        <taxon>Pseudomonadota</taxon>
        <taxon>Gammaproteobacteria</taxon>
        <taxon>Enterobacterales</taxon>
        <taxon>Pectobacteriaceae</taxon>
        <taxon>Acerihabitans</taxon>
    </lineage>
</organism>